<gene>
    <name evidence="1" type="ORF">HFA01_33610</name>
</gene>
<organism evidence="1 2">
    <name type="scientific">Halobacillus faecis</name>
    <dbReference type="NCBI Taxonomy" id="360184"/>
    <lineage>
        <taxon>Bacteria</taxon>
        <taxon>Bacillati</taxon>
        <taxon>Bacillota</taxon>
        <taxon>Bacilli</taxon>
        <taxon>Bacillales</taxon>
        <taxon>Bacillaceae</taxon>
        <taxon>Halobacillus</taxon>
    </lineage>
</organism>
<name>A0A511WVH2_9BACI</name>
<sequence length="74" mass="8775">MKGSFAWDEGPATAKIFSFEVDIYRALVVLLFMKMYHKNLKKSDRIEGKRVRYKRSQRYVGMEKYLPWHADGGE</sequence>
<keyword evidence="2" id="KW-1185">Reference proteome</keyword>
<reference evidence="1 2" key="1">
    <citation type="submission" date="2019-07" db="EMBL/GenBank/DDBJ databases">
        <title>Whole genome shotgun sequence of Halobacillus faecis NBRC 103569.</title>
        <authorList>
            <person name="Hosoyama A."/>
            <person name="Uohara A."/>
            <person name="Ohji S."/>
            <person name="Ichikawa N."/>
        </authorList>
    </citation>
    <scope>NUCLEOTIDE SEQUENCE [LARGE SCALE GENOMIC DNA]</scope>
    <source>
        <strain evidence="1 2">NBRC 103569</strain>
    </source>
</reference>
<dbReference type="EMBL" id="BJYD01000031">
    <property type="protein sequence ID" value="GEN55099.1"/>
    <property type="molecule type" value="Genomic_DNA"/>
</dbReference>
<dbReference type="AlphaFoldDB" id="A0A511WVH2"/>
<comment type="caution">
    <text evidence="1">The sequence shown here is derived from an EMBL/GenBank/DDBJ whole genome shotgun (WGS) entry which is preliminary data.</text>
</comment>
<proteinExistence type="predicted"/>
<evidence type="ECO:0000313" key="1">
    <source>
        <dbReference type="EMBL" id="GEN55099.1"/>
    </source>
</evidence>
<evidence type="ECO:0000313" key="2">
    <source>
        <dbReference type="Proteomes" id="UP000321886"/>
    </source>
</evidence>
<accession>A0A511WVH2</accession>
<dbReference type="Proteomes" id="UP000321886">
    <property type="component" value="Unassembled WGS sequence"/>
</dbReference>
<protein>
    <submittedName>
        <fullName evidence="1">Uncharacterized protein</fullName>
    </submittedName>
</protein>